<organism evidence="2 3">
    <name type="scientific">Desulfobulbus oligotrophicus</name>
    <dbReference type="NCBI Taxonomy" id="1909699"/>
    <lineage>
        <taxon>Bacteria</taxon>
        <taxon>Pseudomonadati</taxon>
        <taxon>Thermodesulfobacteriota</taxon>
        <taxon>Desulfobulbia</taxon>
        <taxon>Desulfobulbales</taxon>
        <taxon>Desulfobulbaceae</taxon>
        <taxon>Desulfobulbus</taxon>
    </lineage>
</organism>
<dbReference type="AlphaFoldDB" id="A0A7T5VDF3"/>
<protein>
    <submittedName>
        <fullName evidence="2">Membrane integrity-associated transporter subunit PqiC</fullName>
    </submittedName>
</protein>
<dbReference type="PROSITE" id="PS51257">
    <property type="entry name" value="PROKAR_LIPOPROTEIN"/>
    <property type="match status" value="1"/>
</dbReference>
<reference evidence="2 3" key="1">
    <citation type="submission" date="2020-05" db="EMBL/GenBank/DDBJ databases">
        <title>Complete genome of Desulfobulbus oligotrophicus.</title>
        <authorList>
            <person name="Podar M."/>
        </authorList>
    </citation>
    <scope>NUCLEOTIDE SEQUENCE [LARGE SCALE GENOMIC DNA]</scope>
    <source>
        <strain evidence="2 3">Prop6</strain>
    </source>
</reference>
<keyword evidence="3" id="KW-1185">Reference proteome</keyword>
<dbReference type="InterPro" id="IPR005586">
    <property type="entry name" value="ABC_trans_aux"/>
</dbReference>
<dbReference type="EMBL" id="CP054140">
    <property type="protein sequence ID" value="QQG65890.1"/>
    <property type="molecule type" value="Genomic_DNA"/>
</dbReference>
<feature type="domain" description="ABC-type transport auxiliary lipoprotein component" evidence="1">
    <location>
        <begin position="34"/>
        <end position="192"/>
    </location>
</feature>
<dbReference type="KEGG" id="dog:HP555_08430"/>
<dbReference type="Pfam" id="PF03886">
    <property type="entry name" value="ABC_trans_aux"/>
    <property type="match status" value="1"/>
</dbReference>
<gene>
    <name evidence="2" type="ORF">HP555_08430</name>
</gene>
<evidence type="ECO:0000259" key="1">
    <source>
        <dbReference type="Pfam" id="PF03886"/>
    </source>
</evidence>
<dbReference type="Proteomes" id="UP000596092">
    <property type="component" value="Chromosome"/>
</dbReference>
<sequence length="200" mass="22282">MNKFNLSVLWLILGTVQLGLLGCGPAVQPISYHTLTGFPAATETRDNHSQLVLQIGPVNLPDRLKQSRLVFGTNGTFQFSDQHRWADDLDHDIARAIGEQLAVRLKTEQIALFPENRYAQITCQIVLDVLTLEGLPGQEASFSVRWSIIDPDTRAVRFVRRSTFGRQPTDSSQAAWVATQRQNIAALSEEIARAIQTGSW</sequence>
<evidence type="ECO:0000313" key="3">
    <source>
        <dbReference type="Proteomes" id="UP000596092"/>
    </source>
</evidence>
<dbReference type="SUPFAM" id="SSF159594">
    <property type="entry name" value="XCC0632-like"/>
    <property type="match status" value="1"/>
</dbReference>
<evidence type="ECO:0000313" key="2">
    <source>
        <dbReference type="EMBL" id="QQG65890.1"/>
    </source>
</evidence>
<dbReference type="Gene3D" id="3.40.50.10610">
    <property type="entry name" value="ABC-type transport auxiliary lipoprotein component"/>
    <property type="match status" value="1"/>
</dbReference>
<name>A0A7T5VDF3_9BACT</name>
<dbReference type="RefSeq" id="WP_199261482.1">
    <property type="nucleotide sequence ID" value="NZ_CP054140.1"/>
</dbReference>
<accession>A0A7T5VDF3</accession>
<proteinExistence type="predicted"/>